<dbReference type="Proteomes" id="UP000886998">
    <property type="component" value="Unassembled WGS sequence"/>
</dbReference>
<sequence>MNHDRELEMAVQKAVNIRFLNGPFVIHGKPDTRQNGKPPPQMSDSPPELPDSRQQLPECPQQLLLQQLP</sequence>
<name>A0A8X6XGS1_9ARAC</name>
<proteinExistence type="predicted"/>
<keyword evidence="3" id="KW-1185">Reference proteome</keyword>
<organism evidence="2 3">
    <name type="scientific">Trichonephila inaurata madagascariensis</name>
    <dbReference type="NCBI Taxonomy" id="2747483"/>
    <lineage>
        <taxon>Eukaryota</taxon>
        <taxon>Metazoa</taxon>
        <taxon>Ecdysozoa</taxon>
        <taxon>Arthropoda</taxon>
        <taxon>Chelicerata</taxon>
        <taxon>Arachnida</taxon>
        <taxon>Araneae</taxon>
        <taxon>Araneomorphae</taxon>
        <taxon>Entelegynae</taxon>
        <taxon>Araneoidea</taxon>
        <taxon>Nephilidae</taxon>
        <taxon>Trichonephila</taxon>
        <taxon>Trichonephila inaurata</taxon>
    </lineage>
</organism>
<comment type="caution">
    <text evidence="2">The sequence shown here is derived from an EMBL/GenBank/DDBJ whole genome shotgun (WGS) entry which is preliminary data.</text>
</comment>
<feature type="region of interest" description="Disordered" evidence="1">
    <location>
        <begin position="25"/>
        <end position="56"/>
    </location>
</feature>
<accession>A0A8X6XGS1</accession>
<reference evidence="2" key="1">
    <citation type="submission" date="2020-08" db="EMBL/GenBank/DDBJ databases">
        <title>Multicomponent nature underlies the extraordinary mechanical properties of spider dragline silk.</title>
        <authorList>
            <person name="Kono N."/>
            <person name="Nakamura H."/>
            <person name="Mori M."/>
            <person name="Yoshida Y."/>
            <person name="Ohtoshi R."/>
            <person name="Malay A.D."/>
            <person name="Moran D.A.P."/>
            <person name="Tomita M."/>
            <person name="Numata K."/>
            <person name="Arakawa K."/>
        </authorList>
    </citation>
    <scope>NUCLEOTIDE SEQUENCE</scope>
</reference>
<evidence type="ECO:0000313" key="2">
    <source>
        <dbReference type="EMBL" id="GFY53330.1"/>
    </source>
</evidence>
<dbReference type="EMBL" id="BMAV01009219">
    <property type="protein sequence ID" value="GFY53330.1"/>
    <property type="molecule type" value="Genomic_DNA"/>
</dbReference>
<gene>
    <name evidence="2" type="ORF">TNIN_222311</name>
</gene>
<evidence type="ECO:0000313" key="3">
    <source>
        <dbReference type="Proteomes" id="UP000886998"/>
    </source>
</evidence>
<dbReference type="AlphaFoldDB" id="A0A8X6XGS1"/>
<protein>
    <submittedName>
        <fullName evidence="2">Uncharacterized protein</fullName>
    </submittedName>
</protein>
<evidence type="ECO:0000256" key="1">
    <source>
        <dbReference type="SAM" id="MobiDB-lite"/>
    </source>
</evidence>